<feature type="domain" description="Protein kinase" evidence="14">
    <location>
        <begin position="519"/>
        <end position="1014"/>
    </location>
</feature>
<dbReference type="InterPro" id="IPR008271">
    <property type="entry name" value="Ser/Thr_kinase_AS"/>
</dbReference>
<dbReference type="InterPro" id="IPR017441">
    <property type="entry name" value="Protein_kinase_ATP_BS"/>
</dbReference>
<feature type="compositionally biased region" description="Basic and acidic residues" evidence="13">
    <location>
        <begin position="634"/>
        <end position="648"/>
    </location>
</feature>
<keyword evidence="6 11" id="KW-0067">ATP-binding</keyword>
<dbReference type="PIRSF" id="PIRSF000660">
    <property type="entry name" value="Ser/Thr_PK_GCN2"/>
    <property type="match status" value="1"/>
</dbReference>
<evidence type="ECO:0000256" key="3">
    <source>
        <dbReference type="ARBA" id="ARBA00022679"/>
    </source>
</evidence>
<dbReference type="InterPro" id="IPR045864">
    <property type="entry name" value="aa-tRNA-synth_II/BPL/LPL"/>
</dbReference>
<feature type="region of interest" description="Disordered" evidence="13">
    <location>
        <begin position="361"/>
        <end position="386"/>
    </location>
</feature>
<keyword evidence="4 11" id="KW-0547">Nucleotide-binding</keyword>
<dbReference type="InterPro" id="IPR050339">
    <property type="entry name" value="CC_SR_Kinase"/>
</dbReference>
<dbReference type="PROSITE" id="PS00108">
    <property type="entry name" value="PROTEIN_KINASE_ST"/>
    <property type="match status" value="1"/>
</dbReference>
<dbReference type="STRING" id="765915.A0A1Y2HW54"/>
<dbReference type="InterPro" id="IPR024435">
    <property type="entry name" value="HisRS-related_dom"/>
</dbReference>
<comment type="similarity">
    <text evidence="7">Belongs to the protein kinase superfamily. Ser/Thr protein kinase family. GCN2 subfamily.</text>
</comment>
<keyword evidence="16" id="KW-1185">Reference proteome</keyword>
<dbReference type="Proteomes" id="UP000193411">
    <property type="component" value="Unassembled WGS sequence"/>
</dbReference>
<evidence type="ECO:0000313" key="16">
    <source>
        <dbReference type="Proteomes" id="UP000193411"/>
    </source>
</evidence>
<dbReference type="GO" id="GO:0000077">
    <property type="term" value="P:DNA damage checkpoint signaling"/>
    <property type="evidence" value="ECO:0007669"/>
    <property type="project" value="InterPro"/>
</dbReference>
<dbReference type="Gene3D" id="1.10.510.10">
    <property type="entry name" value="Transferase(Phosphotransferase) domain 1"/>
    <property type="match status" value="2"/>
</dbReference>
<feature type="compositionally biased region" description="Basic and acidic residues" evidence="13">
    <location>
        <begin position="7"/>
        <end position="31"/>
    </location>
</feature>
<dbReference type="Gene3D" id="3.40.50.800">
    <property type="entry name" value="Anticodon-binding domain"/>
    <property type="match status" value="1"/>
</dbReference>
<dbReference type="Gene3D" id="3.30.200.20">
    <property type="entry name" value="Phosphorylase Kinase, domain 1"/>
    <property type="match status" value="1"/>
</dbReference>
<evidence type="ECO:0000256" key="13">
    <source>
        <dbReference type="SAM" id="MobiDB-lite"/>
    </source>
</evidence>
<evidence type="ECO:0000256" key="7">
    <source>
        <dbReference type="ARBA" id="ARBA00037982"/>
    </source>
</evidence>
<dbReference type="SUPFAM" id="SSF55681">
    <property type="entry name" value="Class II aaRS and biotin synthetases"/>
    <property type="match status" value="2"/>
</dbReference>
<dbReference type="Pfam" id="PF00069">
    <property type="entry name" value="Pkinase"/>
    <property type="match status" value="3"/>
</dbReference>
<feature type="active site" description="Proton acceptor" evidence="10">
    <location>
        <position position="834"/>
    </location>
</feature>
<dbReference type="InterPro" id="IPR016255">
    <property type="entry name" value="Gcn2"/>
</dbReference>
<dbReference type="SUPFAM" id="SSF56112">
    <property type="entry name" value="Protein kinase-like (PK-like)"/>
    <property type="match status" value="2"/>
</dbReference>
<evidence type="ECO:0000256" key="9">
    <source>
        <dbReference type="ARBA" id="ARBA00048679"/>
    </source>
</evidence>
<gene>
    <name evidence="15" type="ORF">BCR44DRAFT_1427861</name>
</gene>
<dbReference type="InterPro" id="IPR000719">
    <property type="entry name" value="Prot_kinase_dom"/>
</dbReference>
<feature type="region of interest" description="Disordered" evidence="13">
    <location>
        <begin position="591"/>
        <end position="677"/>
    </location>
</feature>
<protein>
    <recommendedName>
        <fullName evidence="1">non-specific serine/threonine protein kinase</fullName>
        <ecNumber evidence="1">2.7.11.1</ecNumber>
    </recommendedName>
</protein>
<dbReference type="PROSITE" id="PS50011">
    <property type="entry name" value="PROTEIN_KINASE_DOM"/>
    <property type="match status" value="1"/>
</dbReference>
<feature type="region of interest" description="Disordered" evidence="13">
    <location>
        <begin position="700"/>
        <end position="753"/>
    </location>
</feature>
<dbReference type="GO" id="GO:0004694">
    <property type="term" value="F:eukaryotic translation initiation factor 2alpha kinase activity"/>
    <property type="evidence" value="ECO:0007669"/>
    <property type="project" value="InterPro"/>
</dbReference>
<feature type="binding site" evidence="11 12">
    <location>
        <position position="548"/>
    </location>
    <ligand>
        <name>ATP</name>
        <dbReference type="ChEBI" id="CHEBI:30616"/>
    </ligand>
</feature>
<sequence length="1747" mass="187320">MQSRQVQELERLESERRAQWEREEREREEQAKAQSMQLDAHLQREQARRERVMDEHRKKKKLELEQQPGLAWYQLEGTVAIGAKFALGRAVAVSPDDPDSQVFEALLVTRRLADPSIPTAAAATLSGSTGNSNSNAQFSCTRLMCVDTRTEQPVLAHLARTTHAIASAVIQSLRPLSLTCSSATYHPHICVLYDFLIHHDGSTPTSSPDPSTTLSSASTSTSWSILALEEPISSGSLDLLLSQCKRLDLATACLYTGQLLDALAHLHETTAHGCLDLDHVLVTPRGAIKLSCATAVMARRPARWPEQWAVDRDDDDGASGGPPPRKADTYHVALAFVAMVAGVRALDWFAPAGVLDMWRSPAPGPAGSSQTGSPAGSSRGTSERGLAAVAGGGVRESALQVREARDLLSRLPKSLKDALVGLLTHTPRPTAELATYFCAVSRRIQAVHSNLTALDTMLIAGGSSGSAGGLLGGPPGTPVGGISSPFGSLGAGGAVGPGPEGVGSVGGISVVQSRYQMDFEEVEYIGRGGFGQVVKARNRLDGRLYAIKTVHLSRNSNDNRKLLREVRTLSRLNSSRCVRYYQAWVEDSQGTWVEDSETDDVTATSASDDDTDNDANSPHSKSPTTSRKRRRSKGAKEKPVTAGKKTDDDSLTGPQFAFDECVTTSTDEDEAETDEDWMSFDRSRSFAGSSSRLVSRFFAAPSDSEPESDAESASESESETASSAVASSVDTGDNAPRSSKQAKKRGGGKPELDRGAMRALASDGSRNNQGGIGSSAGESATGTKTLYIQMEYCENRTLSDIIDQGITLNEAWRLLRQIVEGLAHIHATGIIHRDLKPKNIFMDGENNVKIGDFGLATTNFYTSTHYIDPTTASSTAQGTASAPIPIGTAKSTTTGATPSAFAATSNSLARADISLTNDIGTALYTAPEVRSASVKYNQKVDQYSVGIIFFEMLYPFSTGMERFTILRDLRLPEIKFPNNFSGGLDSPQAKLIRWLLNHDPAQRPTSLELLHSHLLPTTMEDEYIQEAMRVLTNPANTTQYTKLLHTMFAQPTLPFLDFTYDDPAPVDIKYAHSLSAVHDIVTRVFRMHGATELAPPLLAPKSDVYHGKRVAQFLDTAGNLVMLPYNLTVPYAQYLARVAGQLAAATRDNNTGLRRYVWGSVYRENPIGGQPRAALEADLDIVVPVPAETVANLMASVRQCIGVVGGAGPLTSVAGGKPHQLSSPARKSTGGLLPSPPVWVQHLRPVLPIDAEVILATTQVLDAMAPVHRQGYHLVLNHTLLVDAIFSYARVPEHQHAVLMSTLDQMYKSNASQIRTKLLSILSKRCVDELMPFISTYDHGQARTVLASLIAHPSLGGAVHVLLSQIDQLAAWLRTFGISCTILISPLLTYNYVYYRGGVVFQARLNAQQHRADVVASGGRYDHLVGQYLPPGASPPVGLGRSAGVTSGTMDPVPAAMGVHFAVQKLAWVHQQHYGGSVATQVLVGSFGSGYGLLAERMKVAKELWAAGIPCEMLYEERSNTDLLVQQCKSQGIQIIVFVKADASGSVKVRNVRNKHEVETLRTALVDHVLVELATVDPAEAVPGNYHVSVAHPMPTSSTSTANAPHGLGPAFAHLAPALNMSSAASGQVVLVTPAAVLRKLKQKQKQHAIEKAAGSVARAVPELVGAPVVAVYSLGLGVLRAVAAEYACALVGEGNGRSKAKSATGSQGIRATELASSNADRELVAQVQAALDKLKAQDSHCMVALW</sequence>
<evidence type="ECO:0000259" key="14">
    <source>
        <dbReference type="PROSITE" id="PS50011"/>
    </source>
</evidence>
<evidence type="ECO:0000256" key="2">
    <source>
        <dbReference type="ARBA" id="ARBA00022527"/>
    </source>
</evidence>
<evidence type="ECO:0000256" key="6">
    <source>
        <dbReference type="ARBA" id="ARBA00022840"/>
    </source>
</evidence>
<dbReference type="PROSITE" id="PS00107">
    <property type="entry name" value="PROTEIN_KINASE_ATP"/>
    <property type="match status" value="1"/>
</dbReference>
<dbReference type="CDD" id="cd14046">
    <property type="entry name" value="STKc_EIF2AK4_GCN2_rpt2"/>
    <property type="match status" value="1"/>
</dbReference>
<dbReference type="Pfam" id="PF12745">
    <property type="entry name" value="HGTP_anticodon2"/>
    <property type="match status" value="1"/>
</dbReference>
<dbReference type="OrthoDB" id="341578at2759"/>
<feature type="region of interest" description="Disordered" evidence="13">
    <location>
        <begin position="1"/>
        <end position="47"/>
    </location>
</feature>
<keyword evidence="3" id="KW-0808">Transferase</keyword>
<reference evidence="15 16" key="1">
    <citation type="submission" date="2016-07" db="EMBL/GenBank/DDBJ databases">
        <title>Pervasive Adenine N6-methylation of Active Genes in Fungi.</title>
        <authorList>
            <consortium name="DOE Joint Genome Institute"/>
            <person name="Mondo S.J."/>
            <person name="Dannebaum R.O."/>
            <person name="Kuo R.C."/>
            <person name="Labutti K."/>
            <person name="Haridas S."/>
            <person name="Kuo A."/>
            <person name="Salamov A."/>
            <person name="Ahrendt S.R."/>
            <person name="Lipzen A."/>
            <person name="Sullivan W."/>
            <person name="Andreopoulos W.B."/>
            <person name="Clum A."/>
            <person name="Lindquist E."/>
            <person name="Daum C."/>
            <person name="Ramamoorthy G.K."/>
            <person name="Gryganskyi A."/>
            <person name="Culley D."/>
            <person name="Magnuson J.K."/>
            <person name="James T.Y."/>
            <person name="O'Malley M.A."/>
            <person name="Stajich J.E."/>
            <person name="Spatafora J.W."/>
            <person name="Visel A."/>
            <person name="Grigoriev I.V."/>
        </authorList>
    </citation>
    <scope>NUCLEOTIDE SEQUENCE [LARGE SCALE GENOMIC DNA]</scope>
    <source>
        <strain evidence="15 16">PL171</strain>
    </source>
</reference>
<feature type="compositionally biased region" description="Acidic residues" evidence="13">
    <location>
        <begin position="704"/>
        <end position="718"/>
    </location>
</feature>
<feature type="compositionally biased region" description="Low complexity" evidence="13">
    <location>
        <begin position="719"/>
        <end position="731"/>
    </location>
</feature>
<organism evidence="15 16">
    <name type="scientific">Catenaria anguillulae PL171</name>
    <dbReference type="NCBI Taxonomy" id="765915"/>
    <lineage>
        <taxon>Eukaryota</taxon>
        <taxon>Fungi</taxon>
        <taxon>Fungi incertae sedis</taxon>
        <taxon>Blastocladiomycota</taxon>
        <taxon>Blastocladiomycetes</taxon>
        <taxon>Blastocladiales</taxon>
        <taxon>Catenariaceae</taxon>
        <taxon>Catenaria</taxon>
    </lineage>
</organism>
<dbReference type="SMART" id="SM00220">
    <property type="entry name" value="S_TKc"/>
    <property type="match status" value="1"/>
</dbReference>
<feature type="compositionally biased region" description="Low complexity" evidence="13">
    <location>
        <begin position="614"/>
        <end position="625"/>
    </location>
</feature>
<proteinExistence type="inferred from homology"/>
<comment type="catalytic activity">
    <reaction evidence="8">
        <text>L-threonyl-[protein] + ATP = O-phospho-L-threonyl-[protein] + ADP + H(+)</text>
        <dbReference type="Rhea" id="RHEA:46608"/>
        <dbReference type="Rhea" id="RHEA-COMP:11060"/>
        <dbReference type="Rhea" id="RHEA-COMP:11605"/>
        <dbReference type="ChEBI" id="CHEBI:15378"/>
        <dbReference type="ChEBI" id="CHEBI:30013"/>
        <dbReference type="ChEBI" id="CHEBI:30616"/>
        <dbReference type="ChEBI" id="CHEBI:61977"/>
        <dbReference type="ChEBI" id="CHEBI:456216"/>
        <dbReference type="EC" id="2.7.11.1"/>
    </reaction>
</comment>
<evidence type="ECO:0000256" key="11">
    <source>
        <dbReference type="PIRSR" id="PIRSR000660-2"/>
    </source>
</evidence>
<dbReference type="PANTHER" id="PTHR11042">
    <property type="entry name" value="EUKARYOTIC TRANSLATION INITIATION FACTOR 2-ALPHA KINASE EIF2-ALPHA KINASE -RELATED"/>
    <property type="match status" value="1"/>
</dbReference>
<keyword evidence="2" id="KW-0723">Serine/threonine-protein kinase</keyword>
<comment type="caution">
    <text evidence="15">The sequence shown here is derived from an EMBL/GenBank/DDBJ whole genome shotgun (WGS) entry which is preliminary data.</text>
</comment>
<dbReference type="Pfam" id="PF13393">
    <property type="entry name" value="tRNA-synt_His"/>
    <property type="match status" value="1"/>
</dbReference>
<comment type="catalytic activity">
    <reaction evidence="9">
        <text>L-seryl-[protein] + ATP = O-phospho-L-seryl-[protein] + ADP + H(+)</text>
        <dbReference type="Rhea" id="RHEA:17989"/>
        <dbReference type="Rhea" id="RHEA-COMP:9863"/>
        <dbReference type="Rhea" id="RHEA-COMP:11604"/>
        <dbReference type="ChEBI" id="CHEBI:15378"/>
        <dbReference type="ChEBI" id="CHEBI:29999"/>
        <dbReference type="ChEBI" id="CHEBI:30616"/>
        <dbReference type="ChEBI" id="CHEBI:83421"/>
        <dbReference type="ChEBI" id="CHEBI:456216"/>
        <dbReference type="EC" id="2.7.11.1"/>
    </reaction>
</comment>
<feature type="binding site" evidence="11">
    <location>
        <begin position="525"/>
        <end position="533"/>
    </location>
    <ligand>
        <name>ATP</name>
        <dbReference type="ChEBI" id="CHEBI:30616"/>
    </ligand>
</feature>
<evidence type="ECO:0000256" key="1">
    <source>
        <dbReference type="ARBA" id="ARBA00012513"/>
    </source>
</evidence>
<dbReference type="EMBL" id="MCFL01000007">
    <property type="protein sequence ID" value="ORZ38826.1"/>
    <property type="molecule type" value="Genomic_DNA"/>
</dbReference>
<dbReference type="EC" id="2.7.11.1" evidence="1"/>
<evidence type="ECO:0000256" key="5">
    <source>
        <dbReference type="ARBA" id="ARBA00022777"/>
    </source>
</evidence>
<accession>A0A1Y2HW54</accession>
<evidence type="ECO:0000256" key="8">
    <source>
        <dbReference type="ARBA" id="ARBA00047899"/>
    </source>
</evidence>
<dbReference type="PANTHER" id="PTHR11042:SF136">
    <property type="entry name" value="EIF-2-ALPHA KINASE GCN2"/>
    <property type="match status" value="1"/>
</dbReference>
<dbReference type="Gene3D" id="3.30.930.10">
    <property type="entry name" value="Bira Bifunctional Protein, Domain 2"/>
    <property type="match status" value="2"/>
</dbReference>
<keyword evidence="5" id="KW-0418">Kinase</keyword>
<dbReference type="GO" id="GO:1990625">
    <property type="term" value="P:negative regulation of cytoplasmic translational initiation in response to stress"/>
    <property type="evidence" value="ECO:0007669"/>
    <property type="project" value="TreeGrafter"/>
</dbReference>
<dbReference type="GO" id="GO:0005524">
    <property type="term" value="F:ATP binding"/>
    <property type="evidence" value="ECO:0007669"/>
    <property type="project" value="UniProtKB-UniRule"/>
</dbReference>
<dbReference type="InterPro" id="IPR041715">
    <property type="entry name" value="HisRS-like_core"/>
</dbReference>
<feature type="compositionally biased region" description="Polar residues" evidence="13">
    <location>
        <begin position="367"/>
        <end position="380"/>
    </location>
</feature>
<evidence type="ECO:0000256" key="4">
    <source>
        <dbReference type="ARBA" id="ARBA00022741"/>
    </source>
</evidence>
<evidence type="ECO:0000313" key="15">
    <source>
        <dbReference type="EMBL" id="ORZ38826.1"/>
    </source>
</evidence>
<dbReference type="InterPro" id="IPR011009">
    <property type="entry name" value="Kinase-like_dom_sf"/>
</dbReference>
<name>A0A1Y2HW54_9FUNG</name>
<evidence type="ECO:0000256" key="12">
    <source>
        <dbReference type="PROSITE-ProRule" id="PRU10141"/>
    </source>
</evidence>
<dbReference type="InterPro" id="IPR036621">
    <property type="entry name" value="Anticodon-bd_dom_sf"/>
</dbReference>
<evidence type="ECO:0000256" key="10">
    <source>
        <dbReference type="PIRSR" id="PIRSR000660-1"/>
    </source>
</evidence>
<feature type="compositionally biased region" description="Acidic residues" evidence="13">
    <location>
        <begin position="666"/>
        <end position="677"/>
    </location>
</feature>
<dbReference type="GO" id="GO:0005634">
    <property type="term" value="C:nucleus"/>
    <property type="evidence" value="ECO:0007669"/>
    <property type="project" value="TreeGrafter"/>
</dbReference>
<dbReference type="GO" id="GO:0005829">
    <property type="term" value="C:cytosol"/>
    <property type="evidence" value="ECO:0007669"/>
    <property type="project" value="TreeGrafter"/>
</dbReference>